<dbReference type="PROSITE" id="PS51318">
    <property type="entry name" value="TAT"/>
    <property type="match status" value="1"/>
</dbReference>
<accession>A0A1X6X124</accession>
<dbReference type="GO" id="GO:0015833">
    <property type="term" value="P:peptide transport"/>
    <property type="evidence" value="ECO:0007669"/>
    <property type="project" value="TreeGrafter"/>
</dbReference>
<protein>
    <submittedName>
        <fullName evidence="3">Oligopeptide ABC transporter, periplasmic oligopeptide-binding protein OppA (TC 3.A.1.5.1)</fullName>
    </submittedName>
</protein>
<evidence type="ECO:0000259" key="2">
    <source>
        <dbReference type="Pfam" id="PF00496"/>
    </source>
</evidence>
<sequence>MPRGGTPPGAAEDELVGTTMKENTMRITRRTVLGASAAGAVSALALSACSKQGTGTGGAGGSGASDDGGAIDASKNQVNAKERSELGEGGVLRLTNNAFPANWNVMHTDGNVENTINIMEAVSPGMYSLNLYTPEGEIVLNESFAKRIELVSEDPQVMEIELNEGMKWSDGTPIDYKSIANTFNTLNGSNEEFQVASSEGFNKVEKVEPGANDLTAKITFKEKYADYKGLAAVMPDALVASPDAFNTSFVDGPMITAGPYKIENIDATNKTVSIVPDENWWGEKALFKQVIWTTIEEPDAVATAYQAGQLDSVEANVPAIYEPLKDSVGNGTSLLKAAAPSWTHITLNGAEGRPLADVKVRQAVALAISREDCFLSVNKAMPYPKDRKDQNNHILMTTQKGYKDNAGKFAKQDPDAAKKLLEEAGYTIEGEQAMKDGKQLEVTYVYNDGSKINEAVVAVVEENLKAVGIKLNVQKVPPTDLFSKYVIPGQFDLTLFGWNGNPFLSSGDAIWKSDGEQNFGKVGDPEVDKLVDAAAVELDEAKRIDLINQYDAKLWELAGTIPLWQAYDFYIQTDDLANLGANGMATIADWTKIGYVKGSKKLEG</sequence>
<dbReference type="CDD" id="cd08501">
    <property type="entry name" value="PBP2_Lpqw"/>
    <property type="match status" value="1"/>
</dbReference>
<dbReference type="Proteomes" id="UP000195981">
    <property type="component" value="Unassembled WGS sequence"/>
</dbReference>
<evidence type="ECO:0000313" key="3">
    <source>
        <dbReference type="EMBL" id="SLM92334.1"/>
    </source>
</evidence>
<dbReference type="PANTHER" id="PTHR30290">
    <property type="entry name" value="PERIPLASMIC BINDING COMPONENT OF ABC TRANSPORTER"/>
    <property type="match status" value="1"/>
</dbReference>
<dbReference type="GO" id="GO:0042597">
    <property type="term" value="C:periplasmic space"/>
    <property type="evidence" value="ECO:0007669"/>
    <property type="project" value="UniProtKB-ARBA"/>
</dbReference>
<proteinExistence type="predicted"/>
<feature type="domain" description="Solute-binding protein family 5" evidence="2">
    <location>
        <begin position="145"/>
        <end position="504"/>
    </location>
</feature>
<dbReference type="Gene3D" id="3.40.190.10">
    <property type="entry name" value="Periplasmic binding protein-like II"/>
    <property type="match status" value="1"/>
</dbReference>
<dbReference type="InterPro" id="IPR000914">
    <property type="entry name" value="SBP_5_dom"/>
</dbReference>
<name>A0A1X6X124_9MICO</name>
<gene>
    <name evidence="3" type="ORF">FM110_07960</name>
</gene>
<dbReference type="PANTHER" id="PTHR30290:SF65">
    <property type="entry name" value="MONOACYL PHOSPHATIDYLINOSITOL TETRAMANNOSIDE-BINDING PROTEIN LPQW-RELATED"/>
    <property type="match status" value="1"/>
</dbReference>
<evidence type="ECO:0000256" key="1">
    <source>
        <dbReference type="SAM" id="MobiDB-lite"/>
    </source>
</evidence>
<keyword evidence="4" id="KW-1185">Reference proteome</keyword>
<dbReference type="InterPro" id="IPR006311">
    <property type="entry name" value="TAT_signal"/>
</dbReference>
<dbReference type="InterPro" id="IPR030678">
    <property type="entry name" value="Peptide/Ni-bd"/>
</dbReference>
<feature type="compositionally biased region" description="Gly residues" evidence="1">
    <location>
        <begin position="54"/>
        <end position="63"/>
    </location>
</feature>
<reference evidence="3 4" key="1">
    <citation type="submission" date="2017-02" db="EMBL/GenBank/DDBJ databases">
        <authorList>
            <person name="Peterson S.W."/>
        </authorList>
    </citation>
    <scope>NUCLEOTIDE SEQUENCE [LARGE SCALE GENOMIC DNA]</scope>
    <source>
        <strain evidence="3 4">CIP104813</strain>
    </source>
</reference>
<dbReference type="PIRSF" id="PIRSF002741">
    <property type="entry name" value="MppA"/>
    <property type="match status" value="1"/>
</dbReference>
<dbReference type="EMBL" id="FWFG01000068">
    <property type="protein sequence ID" value="SLM92334.1"/>
    <property type="molecule type" value="Genomic_DNA"/>
</dbReference>
<dbReference type="InterPro" id="IPR039424">
    <property type="entry name" value="SBP_5"/>
</dbReference>
<dbReference type="Gene3D" id="3.10.105.10">
    <property type="entry name" value="Dipeptide-binding Protein, Domain 3"/>
    <property type="match status" value="1"/>
</dbReference>
<dbReference type="SUPFAM" id="SSF53850">
    <property type="entry name" value="Periplasmic binding protein-like II"/>
    <property type="match status" value="1"/>
</dbReference>
<organism evidence="3 4">
    <name type="scientific">Brachybacterium nesterenkovii</name>
    <dbReference type="NCBI Taxonomy" id="47847"/>
    <lineage>
        <taxon>Bacteria</taxon>
        <taxon>Bacillati</taxon>
        <taxon>Actinomycetota</taxon>
        <taxon>Actinomycetes</taxon>
        <taxon>Micrococcales</taxon>
        <taxon>Dermabacteraceae</taxon>
        <taxon>Brachybacterium</taxon>
    </lineage>
</organism>
<evidence type="ECO:0000313" key="4">
    <source>
        <dbReference type="Proteomes" id="UP000195981"/>
    </source>
</evidence>
<dbReference type="GO" id="GO:1904680">
    <property type="term" value="F:peptide transmembrane transporter activity"/>
    <property type="evidence" value="ECO:0007669"/>
    <property type="project" value="TreeGrafter"/>
</dbReference>
<dbReference type="AlphaFoldDB" id="A0A1X6X124"/>
<dbReference type="GO" id="GO:0043190">
    <property type="term" value="C:ATP-binding cassette (ABC) transporter complex"/>
    <property type="evidence" value="ECO:0007669"/>
    <property type="project" value="InterPro"/>
</dbReference>
<feature type="region of interest" description="Disordered" evidence="1">
    <location>
        <begin position="52"/>
        <end position="72"/>
    </location>
</feature>
<dbReference type="Pfam" id="PF00496">
    <property type="entry name" value="SBP_bac_5"/>
    <property type="match status" value="1"/>
</dbReference>